<dbReference type="EMBL" id="CP097763">
    <property type="protein sequence ID" value="URJ33081.1"/>
    <property type="molecule type" value="Genomic_DNA"/>
</dbReference>
<evidence type="ECO:0000256" key="3">
    <source>
        <dbReference type="ARBA" id="ARBA00022801"/>
    </source>
</evidence>
<reference evidence="6" key="1">
    <citation type="submission" date="2022-05" db="EMBL/GenBank/DDBJ databases">
        <title>Impact of host demography and evolutionary history on endosymbiont molecular evolution: a test in carpenter ants (Genus Camponotus) and their Blochmannia endosymbionts.</title>
        <authorList>
            <person name="Manthey J.D."/>
            <person name="Giron J.C."/>
            <person name="Hruska J.P."/>
        </authorList>
    </citation>
    <scope>NUCLEOTIDE SEQUENCE</scope>
    <source>
        <strain evidence="6">C-005</strain>
    </source>
</reference>
<keyword evidence="7" id="KW-1185">Reference proteome</keyword>
<evidence type="ECO:0000259" key="5">
    <source>
        <dbReference type="SMART" id="SM00849"/>
    </source>
</evidence>
<name>A0ABY4SZZ6_9ENTR</name>
<gene>
    <name evidence="6" type="ORF">M9408_00450</name>
</gene>
<dbReference type="PANTHER" id="PTHR46233">
    <property type="entry name" value="HYDROXYACYLGLUTATHIONE HYDROLASE GLOC"/>
    <property type="match status" value="1"/>
</dbReference>
<dbReference type="RefSeq" id="WP_250257254.1">
    <property type="nucleotide sequence ID" value="NZ_CP097763.1"/>
</dbReference>
<organism evidence="6 7">
    <name type="scientific">Candidatus Blochmannia vicinus</name>
    <name type="common">nom. nud.</name>
    <dbReference type="NCBI Taxonomy" id="251540"/>
    <lineage>
        <taxon>Bacteria</taxon>
        <taxon>Pseudomonadati</taxon>
        <taxon>Pseudomonadota</taxon>
        <taxon>Gammaproteobacteria</taxon>
        <taxon>Enterobacterales</taxon>
        <taxon>Enterobacteriaceae</taxon>
        <taxon>ant endosymbionts</taxon>
        <taxon>Candidatus Blochmanniella</taxon>
    </lineage>
</organism>
<evidence type="ECO:0000313" key="6">
    <source>
        <dbReference type="EMBL" id="URJ33081.1"/>
    </source>
</evidence>
<dbReference type="PANTHER" id="PTHR46233:SF3">
    <property type="entry name" value="HYDROXYACYLGLUTATHIONE HYDROLASE GLOC"/>
    <property type="match status" value="1"/>
</dbReference>
<protein>
    <submittedName>
        <fullName evidence="6">MBL fold metallo-hydrolase</fullName>
    </submittedName>
</protein>
<evidence type="ECO:0000256" key="1">
    <source>
        <dbReference type="ARBA" id="ARBA00001947"/>
    </source>
</evidence>
<dbReference type="Gene3D" id="3.60.15.10">
    <property type="entry name" value="Ribonuclease Z/Hydroxyacylglutathione hydrolase-like"/>
    <property type="match status" value="1"/>
</dbReference>
<evidence type="ECO:0000256" key="2">
    <source>
        <dbReference type="ARBA" id="ARBA00022723"/>
    </source>
</evidence>
<dbReference type="SMART" id="SM00849">
    <property type="entry name" value="Lactamase_B"/>
    <property type="match status" value="1"/>
</dbReference>
<dbReference type="CDD" id="cd07737">
    <property type="entry name" value="YcbL-like_MBL-fold"/>
    <property type="match status" value="1"/>
</dbReference>
<evidence type="ECO:0000313" key="7">
    <source>
        <dbReference type="Proteomes" id="UP001056622"/>
    </source>
</evidence>
<feature type="domain" description="Metallo-beta-lactamase" evidence="5">
    <location>
        <begin position="12"/>
        <end position="195"/>
    </location>
</feature>
<dbReference type="InterPro" id="IPR036866">
    <property type="entry name" value="RibonucZ/Hydroxyglut_hydro"/>
</dbReference>
<dbReference type="SUPFAM" id="SSF56281">
    <property type="entry name" value="Metallo-hydrolase/oxidoreductase"/>
    <property type="match status" value="1"/>
</dbReference>
<sequence>MRYRIVPVTHFNQNCLIIWCEITHEAALVDPGGESNKLRAEVDKLNVKIGKILLTHGHIDHVGSAVELKKYYSVPIIGPHKSDQILLDSLIIQCNMLGVDIPDDTTAVIPDFWLKDGDTVQVGHEFFNVLHCPGHSPGHVVYWNKIQKFIIMGDVLFKENIGRTDLPGGNIISLMNSIKNKLFSLDDDIVFLPGHGAQSTIGHERVNNTFCSIIR</sequence>
<dbReference type="Proteomes" id="UP001056622">
    <property type="component" value="Chromosome"/>
</dbReference>
<dbReference type="InterPro" id="IPR051453">
    <property type="entry name" value="MBL_Glyoxalase_II"/>
</dbReference>
<keyword evidence="4" id="KW-0862">Zinc</keyword>
<keyword evidence="3" id="KW-0378">Hydrolase</keyword>
<dbReference type="Pfam" id="PF00753">
    <property type="entry name" value="Lactamase_B"/>
    <property type="match status" value="1"/>
</dbReference>
<accession>A0ABY4SZZ6</accession>
<dbReference type="InterPro" id="IPR001279">
    <property type="entry name" value="Metallo-B-lactamas"/>
</dbReference>
<keyword evidence="2" id="KW-0479">Metal-binding</keyword>
<evidence type="ECO:0000256" key="4">
    <source>
        <dbReference type="ARBA" id="ARBA00022833"/>
    </source>
</evidence>
<comment type="cofactor">
    <cofactor evidence="1">
        <name>Zn(2+)</name>
        <dbReference type="ChEBI" id="CHEBI:29105"/>
    </cofactor>
</comment>
<proteinExistence type="predicted"/>